<dbReference type="Proteomes" id="UP000248553">
    <property type="component" value="Unassembled WGS sequence"/>
</dbReference>
<dbReference type="EMBL" id="QHKM01000004">
    <property type="protein sequence ID" value="RAK65840.1"/>
    <property type="molecule type" value="Genomic_DNA"/>
</dbReference>
<evidence type="ECO:0000313" key="2">
    <source>
        <dbReference type="Proteomes" id="UP000248553"/>
    </source>
</evidence>
<dbReference type="RefSeq" id="WP_111478750.1">
    <property type="nucleotide sequence ID" value="NZ_QHKM01000004.1"/>
</dbReference>
<dbReference type="AlphaFoldDB" id="A0A328BEJ1"/>
<sequence length="231" mass="25633">MPAYQIYFDNFFATLPISRVNFKALGTAVCTALREAELPSVFAPHLTELAAALDAFDVNLTEAGGATAGSTEAFRAARKDWLAFVDDTMKDYVTPRLRKLPVYADFRQYQKSHLARLDQASLLQQSKNLLALYETHHAALHYPALPADARAVYQQLTQADNARTIAEAVIDAARVSISGDWLRLARALRRVKAQLELHFDEPAAVYRFFDFGKVRKYSRKAPAPVASASAA</sequence>
<name>A0A328BEJ1_9BACT</name>
<organism evidence="1 2">
    <name type="scientific">Hymenobacter edaphi</name>
    <dbReference type="NCBI Taxonomy" id="2211146"/>
    <lineage>
        <taxon>Bacteria</taxon>
        <taxon>Pseudomonadati</taxon>
        <taxon>Bacteroidota</taxon>
        <taxon>Cytophagia</taxon>
        <taxon>Cytophagales</taxon>
        <taxon>Hymenobacteraceae</taxon>
        <taxon>Hymenobacter</taxon>
    </lineage>
</organism>
<reference evidence="2" key="1">
    <citation type="submission" date="2018-05" db="EMBL/GenBank/DDBJ databases">
        <authorList>
            <person name="Nie L."/>
        </authorList>
    </citation>
    <scope>NUCLEOTIDE SEQUENCE [LARGE SCALE GENOMIC DNA]</scope>
    <source>
        <strain evidence="2">NL</strain>
    </source>
</reference>
<protein>
    <submittedName>
        <fullName evidence="1">Uncharacterized protein</fullName>
    </submittedName>
</protein>
<accession>A0A328BEJ1</accession>
<gene>
    <name evidence="1" type="ORF">DLM85_14070</name>
</gene>
<dbReference type="OrthoDB" id="881125at2"/>
<keyword evidence="2" id="KW-1185">Reference proteome</keyword>
<comment type="caution">
    <text evidence="1">The sequence shown here is derived from an EMBL/GenBank/DDBJ whole genome shotgun (WGS) entry which is preliminary data.</text>
</comment>
<proteinExistence type="predicted"/>
<evidence type="ECO:0000313" key="1">
    <source>
        <dbReference type="EMBL" id="RAK65840.1"/>
    </source>
</evidence>